<evidence type="ECO:0000313" key="1">
    <source>
        <dbReference type="EMBL" id="OUZ19367.1"/>
    </source>
</evidence>
<reference evidence="1 2" key="1">
    <citation type="submission" date="2017-05" db="EMBL/GenBank/DDBJ databases">
        <title>The Genome Sequence of Enterococcus faecium 2D5_DIV0622.</title>
        <authorList>
            <consortium name="The Broad Institute Genomics Platform"/>
            <consortium name="The Broad Institute Genomic Center for Infectious Diseases"/>
            <person name="Earl A."/>
            <person name="Manson A."/>
            <person name="Schwartman J."/>
            <person name="Gilmore M."/>
            <person name="Abouelleil A."/>
            <person name="Cao P."/>
            <person name="Chapman S."/>
            <person name="Cusick C."/>
            <person name="Shea T."/>
            <person name="Young S."/>
            <person name="Neafsey D."/>
            <person name="Nusbaum C."/>
            <person name="Birren B."/>
        </authorList>
    </citation>
    <scope>NUCLEOTIDE SEQUENCE [LARGE SCALE GENOMIC DNA]</scope>
    <source>
        <strain evidence="1 2">2D5_DIV0622</strain>
    </source>
</reference>
<organism evidence="1 2">
    <name type="scientific">Enterococcus cecorum</name>
    <dbReference type="NCBI Taxonomy" id="44008"/>
    <lineage>
        <taxon>Bacteria</taxon>
        <taxon>Bacillati</taxon>
        <taxon>Bacillota</taxon>
        <taxon>Bacilli</taxon>
        <taxon>Lactobacillales</taxon>
        <taxon>Enterococcaceae</taxon>
        <taxon>Enterococcus</taxon>
    </lineage>
</organism>
<dbReference type="Proteomes" id="UP000196503">
    <property type="component" value="Unassembled WGS sequence"/>
</dbReference>
<sequence>MVLDNKQAEFMSLDDHYAIASRRWSCAAVPIFDSNQDLIGILDLNNSYILP</sequence>
<evidence type="ECO:0000313" key="2">
    <source>
        <dbReference type="Proteomes" id="UP000196503"/>
    </source>
</evidence>
<dbReference type="InterPro" id="IPR029016">
    <property type="entry name" value="GAF-like_dom_sf"/>
</dbReference>
<dbReference type="AlphaFoldDB" id="A0A200I4X9"/>
<dbReference type="EMBL" id="NIBL01000001">
    <property type="protein sequence ID" value="OUZ19367.1"/>
    <property type="molecule type" value="Genomic_DNA"/>
</dbReference>
<evidence type="ECO:0008006" key="3">
    <source>
        <dbReference type="Google" id="ProtNLM"/>
    </source>
</evidence>
<gene>
    <name evidence="1" type="ORF">A5869_001016</name>
</gene>
<proteinExistence type="predicted"/>
<dbReference type="Gene3D" id="3.30.450.40">
    <property type="match status" value="1"/>
</dbReference>
<accession>A0A200I4X9</accession>
<comment type="caution">
    <text evidence="1">The sequence shown here is derived from an EMBL/GenBank/DDBJ whole genome shotgun (WGS) entry which is preliminary data.</text>
</comment>
<name>A0A200I4X9_9ENTE</name>
<protein>
    <recommendedName>
        <fullName evidence="3">GAF domain-containing protein</fullName>
    </recommendedName>
</protein>